<keyword evidence="2" id="KW-1185">Reference proteome</keyword>
<dbReference type="Proteomes" id="UP000095038">
    <property type="component" value="Unassembled WGS sequence"/>
</dbReference>
<dbReference type="InParanoid" id="A0A1D2VPU4"/>
<dbReference type="GeneID" id="30963412"/>
<dbReference type="InterPro" id="IPR018607">
    <property type="entry name" value="Ctf8"/>
</dbReference>
<proteinExistence type="predicted"/>
<organism evidence="1 2">
    <name type="scientific">Ascoidea rubescens DSM 1968</name>
    <dbReference type="NCBI Taxonomy" id="1344418"/>
    <lineage>
        <taxon>Eukaryota</taxon>
        <taxon>Fungi</taxon>
        <taxon>Dikarya</taxon>
        <taxon>Ascomycota</taxon>
        <taxon>Saccharomycotina</taxon>
        <taxon>Saccharomycetes</taxon>
        <taxon>Ascoideaceae</taxon>
        <taxon>Ascoidea</taxon>
    </lineage>
</organism>
<evidence type="ECO:0000313" key="2">
    <source>
        <dbReference type="Proteomes" id="UP000095038"/>
    </source>
</evidence>
<accession>A0A1D2VPU4</accession>
<evidence type="ECO:0008006" key="3">
    <source>
        <dbReference type="Google" id="ProtNLM"/>
    </source>
</evidence>
<dbReference type="OrthoDB" id="121932at2759"/>
<evidence type="ECO:0000313" key="1">
    <source>
        <dbReference type="EMBL" id="ODV63567.1"/>
    </source>
</evidence>
<dbReference type="Pfam" id="PF09696">
    <property type="entry name" value="Ctf8"/>
    <property type="match status" value="1"/>
</dbReference>
<sequence>LSTRLGLVVIEIQGELNYPTRFPIDVDDDRGDENNTEDEERYIEEVIGNEYIADAKLKQAIRIGRLEIDEHFMKCILYIGKSQRLIGSIEKLENPIGLLKFPRIFNDKDYQNKKIEIIDIVNYKIIFKNRPLPIM</sequence>
<dbReference type="GO" id="GO:0007064">
    <property type="term" value="P:mitotic sister chromatid cohesion"/>
    <property type="evidence" value="ECO:0007669"/>
    <property type="project" value="InterPro"/>
</dbReference>
<dbReference type="EMBL" id="KV454475">
    <property type="protein sequence ID" value="ODV63567.1"/>
    <property type="molecule type" value="Genomic_DNA"/>
</dbReference>
<dbReference type="GO" id="GO:0031390">
    <property type="term" value="C:Ctf18 RFC-like complex"/>
    <property type="evidence" value="ECO:0007669"/>
    <property type="project" value="InterPro"/>
</dbReference>
<feature type="non-terminal residue" evidence="1">
    <location>
        <position position="135"/>
    </location>
</feature>
<gene>
    <name evidence="1" type="ORF">ASCRUDRAFT_23115</name>
</gene>
<feature type="non-terminal residue" evidence="1">
    <location>
        <position position="1"/>
    </location>
</feature>
<name>A0A1D2VPU4_9ASCO</name>
<dbReference type="AlphaFoldDB" id="A0A1D2VPU4"/>
<reference evidence="2" key="1">
    <citation type="submission" date="2016-05" db="EMBL/GenBank/DDBJ databases">
        <title>Comparative genomics of biotechnologically important yeasts.</title>
        <authorList>
            <consortium name="DOE Joint Genome Institute"/>
            <person name="Riley R."/>
            <person name="Haridas S."/>
            <person name="Wolfe K.H."/>
            <person name="Lopes M.R."/>
            <person name="Hittinger C.T."/>
            <person name="Goker M."/>
            <person name="Salamov A."/>
            <person name="Wisecaver J."/>
            <person name="Long T.M."/>
            <person name="Aerts A.L."/>
            <person name="Barry K."/>
            <person name="Choi C."/>
            <person name="Clum A."/>
            <person name="Coughlan A.Y."/>
            <person name="Deshpande S."/>
            <person name="Douglass A.P."/>
            <person name="Hanson S.J."/>
            <person name="Klenk H.-P."/>
            <person name="Labutti K."/>
            <person name="Lapidus A."/>
            <person name="Lindquist E."/>
            <person name="Lipzen A."/>
            <person name="Meier-Kolthoff J.P."/>
            <person name="Ohm R.A."/>
            <person name="Otillar R.P."/>
            <person name="Pangilinan J."/>
            <person name="Peng Y."/>
            <person name="Rokas A."/>
            <person name="Rosa C.A."/>
            <person name="Scheuner C."/>
            <person name="Sibirny A.A."/>
            <person name="Slot J.C."/>
            <person name="Stielow J.B."/>
            <person name="Sun H."/>
            <person name="Kurtzman C.P."/>
            <person name="Blackwell M."/>
            <person name="Grigoriev I.V."/>
            <person name="Jeffries T.W."/>
        </authorList>
    </citation>
    <scope>NUCLEOTIDE SEQUENCE [LARGE SCALE GENOMIC DNA]</scope>
    <source>
        <strain evidence="2">DSM 1968</strain>
    </source>
</reference>
<dbReference type="FunCoup" id="A0A1D2VPU4">
    <property type="interactions" value="50"/>
</dbReference>
<dbReference type="STRING" id="1344418.A0A1D2VPU4"/>
<dbReference type="RefSeq" id="XP_020049874.1">
    <property type="nucleotide sequence ID" value="XM_020189776.2"/>
</dbReference>
<protein>
    <recommendedName>
        <fullName evidence="3">Ctf8-domain-containing protein</fullName>
    </recommendedName>
</protein>